<protein>
    <submittedName>
        <fullName evidence="2">FAD-dependent oxidoreductase</fullName>
    </submittedName>
</protein>
<accession>A0ABY4L341</accession>
<dbReference type="Gene3D" id="3.50.50.60">
    <property type="entry name" value="FAD/NAD(P)-binding domain"/>
    <property type="match status" value="2"/>
</dbReference>
<sequence>MAGCAAARELVKAGRDVVLFEAADGLGGRARSWHRPEIEPDVGINLMCASIYSLMLEMIREHGLENELSSISSNLLVVDNGVPAALPSDSVTALLSYRHVRLRDRIAFIVASMREMLVNRNRIDLFDPVKLAEFDDGTTATEYGNRILSRRGFDYMLRSQIEGFWNFDCDRISVSHARAMLAQMGGAKFYVFSRGMEVLAEKNAEGADVRLGHEVEELRLDGERVRVTARGNDGTVVSEEFDDIVVAVPAPIAAKLASALPQRAVSEETRTYLESQEYEPALSVSYLVDRDALPAETHIMAGGAEDPKIRNMITYPKRVRTGRGTTVDKLLVFAYPGRAVTRRLLGLPPEQQFAEVTPLLRTMWPSFPSDPEPFQIAERPYGFPLPTPGRYRRSVQVMRGQRAPVVFAGDYFSSPTTEAAMISGVRAARVLTGSGDPLGPVRPGSR</sequence>
<keyword evidence="3" id="KW-1185">Reference proteome</keyword>
<dbReference type="Proteomes" id="UP000832041">
    <property type="component" value="Chromosome"/>
</dbReference>
<dbReference type="InterPro" id="IPR036188">
    <property type="entry name" value="FAD/NAD-bd_sf"/>
</dbReference>
<organism evidence="2 3">
    <name type="scientific">Thermobifida alba</name>
    <name type="common">Thermomonospora alba</name>
    <dbReference type="NCBI Taxonomy" id="53522"/>
    <lineage>
        <taxon>Bacteria</taxon>
        <taxon>Bacillati</taxon>
        <taxon>Actinomycetota</taxon>
        <taxon>Actinomycetes</taxon>
        <taxon>Streptosporangiales</taxon>
        <taxon>Nocardiopsidaceae</taxon>
        <taxon>Thermobifida</taxon>
    </lineage>
</organism>
<dbReference type="InterPro" id="IPR002937">
    <property type="entry name" value="Amino_oxidase"/>
</dbReference>
<proteinExistence type="predicted"/>
<evidence type="ECO:0000259" key="1">
    <source>
        <dbReference type="Pfam" id="PF01593"/>
    </source>
</evidence>
<feature type="domain" description="Amine oxidase" evidence="1">
    <location>
        <begin position="1"/>
        <end position="431"/>
    </location>
</feature>
<dbReference type="Pfam" id="PF01593">
    <property type="entry name" value="Amino_oxidase"/>
    <property type="match status" value="1"/>
</dbReference>
<dbReference type="SUPFAM" id="SSF51905">
    <property type="entry name" value="FAD/NAD(P)-binding domain"/>
    <property type="match status" value="1"/>
</dbReference>
<dbReference type="PANTHER" id="PTHR42923">
    <property type="entry name" value="PROTOPORPHYRINOGEN OXIDASE"/>
    <property type="match status" value="1"/>
</dbReference>
<dbReference type="InterPro" id="IPR050464">
    <property type="entry name" value="Zeta_carotene_desat/Oxidored"/>
</dbReference>
<dbReference type="Gene3D" id="3.90.660.10">
    <property type="match status" value="1"/>
</dbReference>
<evidence type="ECO:0000313" key="2">
    <source>
        <dbReference type="EMBL" id="UPT22076.1"/>
    </source>
</evidence>
<dbReference type="EMBL" id="CP051627">
    <property type="protein sequence ID" value="UPT22076.1"/>
    <property type="molecule type" value="Genomic_DNA"/>
</dbReference>
<evidence type="ECO:0000313" key="3">
    <source>
        <dbReference type="Proteomes" id="UP000832041"/>
    </source>
</evidence>
<dbReference type="PANTHER" id="PTHR42923:SF46">
    <property type="entry name" value="AMINE OXIDASE"/>
    <property type="match status" value="1"/>
</dbReference>
<name>A0ABY4L341_THEAE</name>
<gene>
    <name evidence="2" type="ORF">FOF52_14815</name>
</gene>
<reference evidence="2 3" key="1">
    <citation type="submission" date="2020-04" db="EMBL/GenBank/DDBJ databases">
        <title>Thermobifida alba genome sequencing and assembly.</title>
        <authorList>
            <person name="Luzics S."/>
            <person name="Horvath B."/>
            <person name="Nagy I."/>
            <person name="Toth A."/>
            <person name="Nagy I."/>
            <person name="Kukolya J."/>
        </authorList>
    </citation>
    <scope>NUCLEOTIDE SEQUENCE [LARGE SCALE GENOMIC DNA]</scope>
    <source>
        <strain evidence="2 3">DSM 43795</strain>
    </source>
</reference>